<evidence type="ECO:0000313" key="4">
    <source>
        <dbReference type="EMBL" id="XBO39396.1"/>
    </source>
</evidence>
<organism evidence="4">
    <name type="scientific">Alsobacter sp. KACC 23698</name>
    <dbReference type="NCBI Taxonomy" id="3149229"/>
    <lineage>
        <taxon>Bacteria</taxon>
        <taxon>Pseudomonadati</taxon>
        <taxon>Pseudomonadota</taxon>
        <taxon>Alphaproteobacteria</taxon>
        <taxon>Hyphomicrobiales</taxon>
        <taxon>Alsobacteraceae</taxon>
        <taxon>Alsobacter</taxon>
    </lineage>
</organism>
<dbReference type="GO" id="GO:0000976">
    <property type="term" value="F:transcription cis-regulatory region binding"/>
    <property type="evidence" value="ECO:0007669"/>
    <property type="project" value="TreeGrafter"/>
</dbReference>
<dbReference type="InterPro" id="IPR050109">
    <property type="entry name" value="HTH-type_TetR-like_transc_reg"/>
</dbReference>
<evidence type="ECO:0000259" key="3">
    <source>
        <dbReference type="PROSITE" id="PS50977"/>
    </source>
</evidence>
<dbReference type="EMBL" id="CP157484">
    <property type="protein sequence ID" value="XBO39396.1"/>
    <property type="molecule type" value="Genomic_DNA"/>
</dbReference>
<evidence type="ECO:0000256" key="1">
    <source>
        <dbReference type="ARBA" id="ARBA00023125"/>
    </source>
</evidence>
<dbReference type="PROSITE" id="PS50977">
    <property type="entry name" value="HTH_TETR_2"/>
    <property type="match status" value="1"/>
</dbReference>
<dbReference type="PROSITE" id="PS01081">
    <property type="entry name" value="HTH_TETR_1"/>
    <property type="match status" value="1"/>
</dbReference>
<dbReference type="Pfam" id="PF00440">
    <property type="entry name" value="TetR_N"/>
    <property type="match status" value="1"/>
</dbReference>
<dbReference type="Gene3D" id="1.10.357.10">
    <property type="entry name" value="Tetracycline Repressor, domain 2"/>
    <property type="match status" value="1"/>
</dbReference>
<dbReference type="InterPro" id="IPR001647">
    <property type="entry name" value="HTH_TetR"/>
</dbReference>
<dbReference type="GO" id="GO:0003700">
    <property type="term" value="F:DNA-binding transcription factor activity"/>
    <property type="evidence" value="ECO:0007669"/>
    <property type="project" value="TreeGrafter"/>
</dbReference>
<dbReference type="PANTHER" id="PTHR30055">
    <property type="entry name" value="HTH-TYPE TRANSCRIPTIONAL REGULATOR RUTR"/>
    <property type="match status" value="1"/>
</dbReference>
<keyword evidence="1 2" id="KW-0238">DNA-binding</keyword>
<accession>A0AAU7JGT5</accession>
<dbReference type="PANTHER" id="PTHR30055:SF226">
    <property type="entry name" value="HTH-TYPE TRANSCRIPTIONAL REGULATOR PKSA"/>
    <property type="match status" value="1"/>
</dbReference>
<dbReference type="InterPro" id="IPR009057">
    <property type="entry name" value="Homeodomain-like_sf"/>
</dbReference>
<protein>
    <submittedName>
        <fullName evidence="4">Helix-turn-helix domain-containing protein</fullName>
    </submittedName>
</protein>
<feature type="domain" description="HTH tetR-type" evidence="3">
    <location>
        <begin position="5"/>
        <end position="65"/>
    </location>
</feature>
<gene>
    <name evidence="4" type="ORF">ABEG18_01005</name>
</gene>
<dbReference type="InterPro" id="IPR023772">
    <property type="entry name" value="DNA-bd_HTH_TetR-type_CS"/>
</dbReference>
<dbReference type="SUPFAM" id="SSF48498">
    <property type="entry name" value="Tetracyclin repressor-like, C-terminal domain"/>
    <property type="match status" value="1"/>
</dbReference>
<dbReference type="InterPro" id="IPR036271">
    <property type="entry name" value="Tet_transcr_reg_TetR-rel_C_sf"/>
</dbReference>
<dbReference type="AlphaFoldDB" id="A0AAU7JGT5"/>
<dbReference type="RefSeq" id="WP_406856239.1">
    <property type="nucleotide sequence ID" value="NZ_CP157484.1"/>
</dbReference>
<dbReference type="SUPFAM" id="SSF46689">
    <property type="entry name" value="Homeodomain-like"/>
    <property type="match status" value="1"/>
</dbReference>
<reference evidence="4" key="1">
    <citation type="submission" date="2024-05" db="EMBL/GenBank/DDBJ databases">
        <authorList>
            <person name="Kim S."/>
            <person name="Heo J."/>
            <person name="Choi H."/>
            <person name="Choi Y."/>
            <person name="Kwon S.-W."/>
            <person name="Kim Y."/>
        </authorList>
    </citation>
    <scope>NUCLEOTIDE SEQUENCE</scope>
    <source>
        <strain evidence="4">KACC 23698</strain>
    </source>
</reference>
<feature type="DNA-binding region" description="H-T-H motif" evidence="2">
    <location>
        <begin position="28"/>
        <end position="47"/>
    </location>
</feature>
<proteinExistence type="predicted"/>
<sequence length="190" mass="20624">MRDGARTRERICAEALALFARKGVDGATVRDIAQAVGVSEGALYRHFRSKEEIAREIFATRYAALARDVLEIGMSRDGLEARIGALARRFTGLFDNEPALFAFLLVNQHQHLGEVSGAAAENPVEALRTVFAEAMARHEIEPGDADLLAAMALGLVVQPAVFRIYGRLTGSLGQHAPQITRALMATLRPT</sequence>
<name>A0AAU7JGT5_9HYPH</name>
<evidence type="ECO:0000256" key="2">
    <source>
        <dbReference type="PROSITE-ProRule" id="PRU00335"/>
    </source>
</evidence>
<dbReference type="PRINTS" id="PR00455">
    <property type="entry name" value="HTHTETR"/>
</dbReference>